<dbReference type="EMBL" id="CP002831">
    <property type="protein sequence ID" value="AFC25387.1"/>
    <property type="molecule type" value="Genomic_DNA"/>
</dbReference>
<feature type="region of interest" description="Disordered" evidence="1">
    <location>
        <begin position="1"/>
        <end position="72"/>
    </location>
</feature>
<protein>
    <submittedName>
        <fullName evidence="2">Uncharacterized protein</fullName>
    </submittedName>
</protein>
<dbReference type="KEGG" id="sgn:SGRA_2659"/>
<feature type="compositionally biased region" description="Basic and acidic residues" evidence="1">
    <location>
        <begin position="33"/>
        <end position="47"/>
    </location>
</feature>
<dbReference type="Proteomes" id="UP000007519">
    <property type="component" value="Chromosome"/>
</dbReference>
<dbReference type="AlphaFoldDB" id="H6L859"/>
<evidence type="ECO:0000313" key="2">
    <source>
        <dbReference type="EMBL" id="AFC25387.1"/>
    </source>
</evidence>
<keyword evidence="3" id="KW-1185">Reference proteome</keyword>
<organism evidence="2 3">
    <name type="scientific">Saprospira grandis (strain Lewin)</name>
    <dbReference type="NCBI Taxonomy" id="984262"/>
    <lineage>
        <taxon>Bacteria</taxon>
        <taxon>Pseudomonadati</taxon>
        <taxon>Bacteroidota</taxon>
        <taxon>Saprospiria</taxon>
        <taxon>Saprospirales</taxon>
        <taxon>Saprospiraceae</taxon>
        <taxon>Saprospira</taxon>
    </lineage>
</organism>
<sequence>MCSSSQRPDPSGRRLRRLGLAMRRGGPQGQTEGEMKWSLKGRADLRAPKRSACRRQEAPKQQPQKQKRPLPK</sequence>
<dbReference type="HOGENOM" id="CLU_2720024_0_0_10"/>
<evidence type="ECO:0000313" key="3">
    <source>
        <dbReference type="Proteomes" id="UP000007519"/>
    </source>
</evidence>
<name>H6L859_SAPGL</name>
<evidence type="ECO:0000256" key="1">
    <source>
        <dbReference type="SAM" id="MobiDB-lite"/>
    </source>
</evidence>
<reference evidence="2 3" key="1">
    <citation type="journal article" date="2012" name="Stand. Genomic Sci.">
        <title>Complete genome sequencing and analysis of Saprospira grandis str. Lewin, a predatory marine bacterium.</title>
        <authorList>
            <person name="Saw J.H."/>
            <person name="Yuryev A."/>
            <person name="Kanbe M."/>
            <person name="Hou S."/>
            <person name="Young A.G."/>
            <person name="Aizawa S."/>
            <person name="Alam M."/>
        </authorList>
    </citation>
    <scope>NUCLEOTIDE SEQUENCE [LARGE SCALE GENOMIC DNA]</scope>
    <source>
        <strain evidence="2 3">Lewin</strain>
    </source>
</reference>
<gene>
    <name evidence="2" type="ordered locus">SGRA_2659</name>
</gene>
<proteinExistence type="predicted"/>
<accession>H6L859</accession>